<dbReference type="InterPro" id="IPR017438">
    <property type="entry name" value="ATP-NAD_kinase_N"/>
</dbReference>
<keyword evidence="3" id="KW-0812">Transmembrane</keyword>
<protein>
    <submittedName>
        <fullName evidence="8">Diacylglycerol kinase</fullName>
        <ecNumber evidence="8">2.7.1.107</ecNumber>
    </submittedName>
</protein>
<dbReference type="Gene3D" id="3.40.50.10330">
    <property type="entry name" value="Probable inorganic polyphosphate/atp-NAD kinase, domain 1"/>
    <property type="match status" value="1"/>
</dbReference>
<comment type="subcellular location">
    <subcellularLocation>
        <location evidence="1">Cell membrane</location>
        <topology evidence="1">Multi-pass membrane protein</topology>
    </subcellularLocation>
</comment>
<dbReference type="Gene3D" id="1.20.144.10">
    <property type="entry name" value="Phosphatidic acid phosphatase type 2/haloperoxidase"/>
    <property type="match status" value="1"/>
</dbReference>
<dbReference type="InterPro" id="IPR001206">
    <property type="entry name" value="Diacylglycerol_kinase_cat_dom"/>
</dbReference>
<evidence type="ECO:0000259" key="7">
    <source>
        <dbReference type="PROSITE" id="PS50146"/>
    </source>
</evidence>
<dbReference type="PANTHER" id="PTHR14969">
    <property type="entry name" value="SPHINGOSINE-1-PHOSPHATE PHOSPHOHYDROLASE"/>
    <property type="match status" value="1"/>
</dbReference>
<evidence type="ECO:0000313" key="9">
    <source>
        <dbReference type="Proteomes" id="UP000295165"/>
    </source>
</evidence>
<organism evidence="8 9">
    <name type="scientific">Mycobacteroides franklinii</name>
    <dbReference type="NCBI Taxonomy" id="948102"/>
    <lineage>
        <taxon>Bacteria</taxon>
        <taxon>Bacillati</taxon>
        <taxon>Actinomycetota</taxon>
        <taxon>Actinomycetes</taxon>
        <taxon>Mycobacteriales</taxon>
        <taxon>Mycobacteriaceae</taxon>
        <taxon>Mycobacteroides</taxon>
    </lineage>
</organism>
<reference evidence="8 9" key="1">
    <citation type="journal article" date="2019" name="Sci. Rep.">
        <title>Extended insight into the Mycobacterium chelonae-abscessus complex through whole genome sequencing of Mycobacterium salmoniphilum outbreak and Mycobacterium salmoniphilum-like strains.</title>
        <authorList>
            <person name="Behra P.R.K."/>
            <person name="Das S."/>
            <person name="Pettersson B.M.F."/>
            <person name="Shirreff L."/>
            <person name="DuCote T."/>
            <person name="Jacobsson K.G."/>
            <person name="Ennis D.G."/>
            <person name="Kirsebom L.A."/>
        </authorList>
    </citation>
    <scope>NUCLEOTIDE SEQUENCE [LARGE SCALE GENOMIC DNA]</scope>
    <source>
        <strain evidence="8 9">CCUG 63697</strain>
    </source>
</reference>
<dbReference type="CDD" id="cd01610">
    <property type="entry name" value="PAP2_like"/>
    <property type="match status" value="1"/>
</dbReference>
<dbReference type="AlphaFoldDB" id="A0A4R8R206"/>
<evidence type="ECO:0000256" key="2">
    <source>
        <dbReference type="ARBA" id="ARBA00022475"/>
    </source>
</evidence>
<keyword evidence="5" id="KW-1133">Transmembrane helix</keyword>
<dbReference type="GO" id="GO:0004143">
    <property type="term" value="F:ATP-dependent diacylglycerol kinase activity"/>
    <property type="evidence" value="ECO:0007669"/>
    <property type="project" value="UniProtKB-EC"/>
</dbReference>
<dbReference type="InterPro" id="IPR045540">
    <property type="entry name" value="YegS/DAGK_C"/>
</dbReference>
<dbReference type="SMART" id="SM00046">
    <property type="entry name" value="DAGKc"/>
    <property type="match status" value="1"/>
</dbReference>
<dbReference type="SMART" id="SM00014">
    <property type="entry name" value="acidPPc"/>
    <property type="match status" value="1"/>
</dbReference>
<dbReference type="EMBL" id="PECC01000029">
    <property type="protein sequence ID" value="TDZ48079.1"/>
    <property type="molecule type" value="Genomic_DNA"/>
</dbReference>
<dbReference type="Pfam" id="PF19279">
    <property type="entry name" value="YegS_C"/>
    <property type="match status" value="1"/>
</dbReference>
<dbReference type="PANTHER" id="PTHR14969:SF62">
    <property type="entry name" value="DECAPRENYLPHOSPHORYL-5-PHOSPHORIBOSE PHOSPHATASE RV3807C-RELATED"/>
    <property type="match status" value="1"/>
</dbReference>
<keyword evidence="2" id="KW-1003">Cell membrane</keyword>
<dbReference type="InterPro" id="IPR000326">
    <property type="entry name" value="PAP2/HPO"/>
</dbReference>
<dbReference type="InterPro" id="IPR016064">
    <property type="entry name" value="NAD/diacylglycerol_kinase_sf"/>
</dbReference>
<name>A0A4R8R206_9MYCO</name>
<keyword evidence="9" id="KW-1185">Reference proteome</keyword>
<evidence type="ECO:0000256" key="5">
    <source>
        <dbReference type="ARBA" id="ARBA00022989"/>
    </source>
</evidence>
<evidence type="ECO:0000256" key="3">
    <source>
        <dbReference type="ARBA" id="ARBA00022692"/>
    </source>
</evidence>
<keyword evidence="8" id="KW-0808">Transferase</keyword>
<evidence type="ECO:0000256" key="4">
    <source>
        <dbReference type="ARBA" id="ARBA00022801"/>
    </source>
</evidence>
<comment type="caution">
    <text evidence="8">The sequence shown here is derived from an EMBL/GenBank/DDBJ whole genome shotgun (WGS) entry which is preliminary data.</text>
</comment>
<dbReference type="SUPFAM" id="SSF48317">
    <property type="entry name" value="Acid phosphatase/Vanadium-dependent haloperoxidase"/>
    <property type="match status" value="1"/>
</dbReference>
<dbReference type="Proteomes" id="UP000295165">
    <property type="component" value="Unassembled WGS sequence"/>
</dbReference>
<dbReference type="PROSITE" id="PS50146">
    <property type="entry name" value="DAGK"/>
    <property type="match status" value="1"/>
</dbReference>
<proteinExistence type="predicted"/>
<evidence type="ECO:0000256" key="1">
    <source>
        <dbReference type="ARBA" id="ARBA00004651"/>
    </source>
</evidence>
<dbReference type="GO" id="GO:0005886">
    <property type="term" value="C:plasma membrane"/>
    <property type="evidence" value="ECO:0007669"/>
    <property type="project" value="UniProtKB-SubCell"/>
</dbReference>
<dbReference type="Pfam" id="PF01569">
    <property type="entry name" value="PAP2"/>
    <property type="match status" value="1"/>
</dbReference>
<dbReference type="SUPFAM" id="SSF111331">
    <property type="entry name" value="NAD kinase/diacylglycerol kinase-like"/>
    <property type="match status" value="1"/>
</dbReference>
<feature type="domain" description="DAGKc" evidence="7">
    <location>
        <begin position="214"/>
        <end position="337"/>
    </location>
</feature>
<keyword evidence="6" id="KW-0472">Membrane</keyword>
<dbReference type="Pfam" id="PF00781">
    <property type="entry name" value="DAGK_cat"/>
    <property type="match status" value="1"/>
</dbReference>
<evidence type="ECO:0000256" key="6">
    <source>
        <dbReference type="ARBA" id="ARBA00023136"/>
    </source>
</evidence>
<keyword evidence="4" id="KW-0378">Hydrolase</keyword>
<accession>A0A4R8R206</accession>
<sequence>MLGCMGFLPSRNSLRGLRQIGDGLGTLDREVFDAIAESPSPLLDAVMPRLTRAADHSKLWIGIGAGLAMFGKPAAQRGATRGLLTLAVTSAVTNQVAKRLRRRERPNYLSVPLIRRSRRVPTSSSLPSGHSASAAAFAVGVGLENAPLGFGLSLLAGLVGLSRVATGVHYPGDVFAGFGIGAGIAVLGARVVPPIVTTAVSAGDPLRVETVARPDGEGVVLVVNPASGDGTGQRILDQVRKTLPRTEIVELNKGDDVIEVMRGAASRAEVLAVGGGDGTVACAAGVAAETDTPLAVFPGGTFNHFAKDIGCVSVAKTVDAIRRGAVSRVDLVYLNENQVVINTASIGSYPKFVQIREKLEHRIGKPLASVYSMLHTLRRDHPVRISFDNKTIQTSLFFLGNSVYLPSGFAPSLRSRMDDGLIDVRILETGRKFSTVRILTALALGRLQRSPLYHELQVPEFSFTAVDGPTVLARDGEAGDKYTEATFKVRYRALAVFRPLT</sequence>
<evidence type="ECO:0000313" key="8">
    <source>
        <dbReference type="EMBL" id="TDZ48079.1"/>
    </source>
</evidence>
<gene>
    <name evidence="8" type="primary">dagK_2</name>
    <name evidence="8" type="ORF">CCUG63697_04378</name>
</gene>
<dbReference type="InterPro" id="IPR036938">
    <property type="entry name" value="PAP2/HPO_sf"/>
</dbReference>
<dbReference type="Gene3D" id="2.60.200.40">
    <property type="match status" value="1"/>
</dbReference>
<keyword evidence="8" id="KW-0418">Kinase</keyword>
<dbReference type="EC" id="2.7.1.107" evidence="8"/>
<dbReference type="GO" id="GO:0016787">
    <property type="term" value="F:hydrolase activity"/>
    <property type="evidence" value="ECO:0007669"/>
    <property type="project" value="UniProtKB-KW"/>
</dbReference>